<gene>
    <name evidence="1" type="ORF">RV14_GL002309</name>
</gene>
<comment type="caution">
    <text evidence="1">The sequence shown here is derived from an EMBL/GenBank/DDBJ whole genome shotgun (WGS) entry which is preliminary data.</text>
</comment>
<proteinExistence type="predicted"/>
<keyword evidence="2" id="KW-1185">Reference proteome</keyword>
<dbReference type="Proteomes" id="UP000182152">
    <property type="component" value="Unassembled WGS sequence"/>
</dbReference>
<evidence type="ECO:0000313" key="2">
    <source>
        <dbReference type="Proteomes" id="UP000182152"/>
    </source>
</evidence>
<reference evidence="1 2" key="1">
    <citation type="submission" date="2014-12" db="EMBL/GenBank/DDBJ databases">
        <title>Draft genome sequences of 29 type strains of Enterococci.</title>
        <authorList>
            <person name="Zhong Z."/>
            <person name="Sun Z."/>
            <person name="Liu W."/>
            <person name="Zhang W."/>
            <person name="Zhang H."/>
        </authorList>
    </citation>
    <scope>NUCLEOTIDE SEQUENCE [LARGE SCALE GENOMIC DNA]</scope>
    <source>
        <strain evidence="1 2">DSM 15687</strain>
    </source>
</reference>
<protein>
    <submittedName>
        <fullName evidence="1">Uncharacterized protein</fullName>
    </submittedName>
</protein>
<organism evidence="1 2">
    <name type="scientific">Enterococcus ratti</name>
    <dbReference type="NCBI Taxonomy" id="150033"/>
    <lineage>
        <taxon>Bacteria</taxon>
        <taxon>Bacillati</taxon>
        <taxon>Bacillota</taxon>
        <taxon>Bacilli</taxon>
        <taxon>Lactobacillales</taxon>
        <taxon>Enterococcaceae</taxon>
        <taxon>Enterococcus</taxon>
    </lineage>
</organism>
<dbReference type="AlphaFoldDB" id="A0A1L8WNY9"/>
<dbReference type="EMBL" id="JXLB01000008">
    <property type="protein sequence ID" value="OJG82734.1"/>
    <property type="molecule type" value="Genomic_DNA"/>
</dbReference>
<name>A0A1L8WNY9_9ENTE</name>
<evidence type="ECO:0000313" key="1">
    <source>
        <dbReference type="EMBL" id="OJG82734.1"/>
    </source>
</evidence>
<sequence>MENSDEYTLTPEDEARLDEATSTYLKMVSYNPRLRGFGCNWWNN</sequence>
<accession>A0A1L8WNY9</accession>
<dbReference type="RefSeq" id="WP_369886502.1">
    <property type="nucleotide sequence ID" value="NZ_JBCLRY010000004.1"/>
</dbReference>